<reference evidence="2" key="1">
    <citation type="journal article" date="2015" name="Nature">
        <title>Complex archaea that bridge the gap between prokaryotes and eukaryotes.</title>
        <authorList>
            <person name="Spang A."/>
            <person name="Saw J.H."/>
            <person name="Jorgensen S.L."/>
            <person name="Zaremba-Niedzwiedzka K."/>
            <person name="Martijn J."/>
            <person name="Lind A.E."/>
            <person name="van Eijk R."/>
            <person name="Schleper C."/>
            <person name="Guy L."/>
            <person name="Ettema T.J."/>
        </authorList>
    </citation>
    <scope>NUCLEOTIDE SEQUENCE</scope>
</reference>
<feature type="transmembrane region" description="Helical" evidence="1">
    <location>
        <begin position="65"/>
        <end position="83"/>
    </location>
</feature>
<keyword evidence="1" id="KW-0472">Membrane</keyword>
<gene>
    <name evidence="2" type="ORF">LCGC14_3117600</name>
</gene>
<dbReference type="EMBL" id="LAZR01067644">
    <property type="protein sequence ID" value="KKK51174.1"/>
    <property type="molecule type" value="Genomic_DNA"/>
</dbReference>
<proteinExistence type="predicted"/>
<protein>
    <submittedName>
        <fullName evidence="2">Uncharacterized protein</fullName>
    </submittedName>
</protein>
<accession>A0A0F8YAP0</accession>
<name>A0A0F8YAP0_9ZZZZ</name>
<sequence length="87" mass="9910">MRNELVIEVLEAKLSGFKAEIKAGNDMTTYKLDQLIEYQKKQNGRIDSLENETRIWRLIHRNPKTSGVVLGLSVIGIVALFILKNLL</sequence>
<organism evidence="2">
    <name type="scientific">marine sediment metagenome</name>
    <dbReference type="NCBI Taxonomy" id="412755"/>
    <lineage>
        <taxon>unclassified sequences</taxon>
        <taxon>metagenomes</taxon>
        <taxon>ecological metagenomes</taxon>
    </lineage>
</organism>
<keyword evidence="1" id="KW-0812">Transmembrane</keyword>
<dbReference type="AlphaFoldDB" id="A0A0F8YAP0"/>
<comment type="caution">
    <text evidence="2">The sequence shown here is derived from an EMBL/GenBank/DDBJ whole genome shotgun (WGS) entry which is preliminary data.</text>
</comment>
<evidence type="ECO:0000313" key="2">
    <source>
        <dbReference type="EMBL" id="KKK51174.1"/>
    </source>
</evidence>
<evidence type="ECO:0000256" key="1">
    <source>
        <dbReference type="SAM" id="Phobius"/>
    </source>
</evidence>
<keyword evidence="1" id="KW-1133">Transmembrane helix</keyword>